<evidence type="ECO:0000256" key="15">
    <source>
        <dbReference type="SAM" id="Coils"/>
    </source>
</evidence>
<comment type="catalytic activity">
    <reaction evidence="1">
        <text>ATP + protein L-histidine = ADP + protein N-phospho-L-histidine.</text>
        <dbReference type="EC" id="2.7.13.3"/>
    </reaction>
</comment>
<dbReference type="PANTHER" id="PTHR43047:SF63">
    <property type="entry name" value="HISTIDINE KINASE"/>
    <property type="match status" value="1"/>
</dbReference>
<keyword evidence="5 14" id="KW-0597">Phosphoprotein</keyword>
<dbReference type="Proteomes" id="UP000282574">
    <property type="component" value="Unassembled WGS sequence"/>
</dbReference>
<feature type="domain" description="Response regulatory" evidence="18">
    <location>
        <begin position="852"/>
        <end position="969"/>
    </location>
</feature>
<dbReference type="InterPro" id="IPR001610">
    <property type="entry name" value="PAC"/>
</dbReference>
<evidence type="ECO:0000259" key="20">
    <source>
        <dbReference type="PROSITE" id="PS50113"/>
    </source>
</evidence>
<comment type="caution">
    <text evidence="21">The sequence shown here is derived from an EMBL/GenBank/DDBJ whole genome shotgun (WGS) entry which is preliminary data.</text>
</comment>
<dbReference type="InterPro" id="IPR001789">
    <property type="entry name" value="Sig_transdc_resp-reg_receiver"/>
</dbReference>
<comment type="subcellular location">
    <subcellularLocation>
        <location evidence="2">Membrane</location>
    </subcellularLocation>
</comment>
<dbReference type="InterPro" id="IPR036890">
    <property type="entry name" value="HATPase_C_sf"/>
</dbReference>
<keyword evidence="11" id="KW-0472">Membrane</keyword>
<dbReference type="PRINTS" id="PR00344">
    <property type="entry name" value="BCTRLSENSOR"/>
</dbReference>
<dbReference type="Gene3D" id="3.30.565.10">
    <property type="entry name" value="Histidine kinase-like ATPase, C-terminal domain"/>
    <property type="match status" value="1"/>
</dbReference>
<dbReference type="Pfam" id="PF13426">
    <property type="entry name" value="PAS_9"/>
    <property type="match status" value="1"/>
</dbReference>
<dbReference type="SMART" id="SM00065">
    <property type="entry name" value="GAF"/>
    <property type="match status" value="1"/>
</dbReference>
<organism evidence="21 22">
    <name type="scientific">Chroococcidiopsis cubana SAG 39.79</name>
    <dbReference type="NCBI Taxonomy" id="388085"/>
    <lineage>
        <taxon>Bacteria</taxon>
        <taxon>Bacillati</taxon>
        <taxon>Cyanobacteriota</taxon>
        <taxon>Cyanophyceae</taxon>
        <taxon>Chroococcidiopsidales</taxon>
        <taxon>Chroococcidiopsidaceae</taxon>
        <taxon>Chroococcidiopsis</taxon>
    </lineage>
</organism>
<keyword evidence="12" id="KW-0131">Cell cycle</keyword>
<name>A0AB37UMR7_9CYAN</name>
<evidence type="ECO:0000256" key="12">
    <source>
        <dbReference type="ARBA" id="ARBA00023306"/>
    </source>
</evidence>
<dbReference type="Gene3D" id="3.40.50.2300">
    <property type="match status" value="2"/>
</dbReference>
<feature type="domain" description="PAC" evidence="20">
    <location>
        <begin position="221"/>
        <end position="273"/>
    </location>
</feature>
<dbReference type="Pfam" id="PF01590">
    <property type="entry name" value="GAF"/>
    <property type="match status" value="1"/>
</dbReference>
<dbReference type="InterPro" id="IPR011006">
    <property type="entry name" value="CheY-like_superfamily"/>
</dbReference>
<dbReference type="CDD" id="cd00082">
    <property type="entry name" value="HisKA"/>
    <property type="match status" value="1"/>
</dbReference>
<dbReference type="SMART" id="SM00091">
    <property type="entry name" value="PAS"/>
    <property type="match status" value="2"/>
</dbReference>
<feature type="coiled-coil region" evidence="15">
    <location>
        <begin position="131"/>
        <end position="165"/>
    </location>
</feature>
<dbReference type="EC" id="2.7.13.3" evidence="4"/>
<dbReference type="Gene3D" id="3.30.450.20">
    <property type="entry name" value="PAS domain"/>
    <property type="match status" value="2"/>
</dbReference>
<dbReference type="InterPro" id="IPR036097">
    <property type="entry name" value="HisK_dim/P_sf"/>
</dbReference>
<dbReference type="GO" id="GO:0009927">
    <property type="term" value="F:histidine phosphotransfer kinase activity"/>
    <property type="evidence" value="ECO:0007669"/>
    <property type="project" value="TreeGrafter"/>
</dbReference>
<sequence>MSNPERQFVTHVNPAPLKILLVGQPSLERRIREMLRAVQTPLQLVWQERVQAALAELKTESASVVLLELDRAGQKLKQLRLAYPHMPIVVLGEDEAENAQTALAQGAQEYLVKAEVEAQGLLRALRYAIERQQWQTQWRQTQSQLKQAEEKLSLYQEIVANSNNAIAIYDSQGNFVEQNTAHRTLLGYEDEELCGQKKDEIFSSKAQVAEISTQLQNGDNYRGEVTLRRRQGWLVTVELFAFPLRDRLGEPVYYVGIGRDVTERLQAESTLKERDRLLAAVATANNHLLTTTDFSAAIDLALETLGQACDVDRVYVFENHLHPSTGELLMSQRFEWTSSTVIAQIDNPELQSLSYQTCSPVWYDNLVAGKPIGGLVKNLPAHEREVLDRQQIISILVVPIFLEGQFWGFVGFDDCHRERQWTETERAILSAAAGSIGGAIARQQTKVALQESELQFRAIFEHSSIGIGLSDLKGGQIDSNPALCHILGYSREELLKMSFTDYTHPDDIAADVKLFYELVMGQRDRYEIEKRYTRKDGCQVWCRLNHSLVRDSANRPQFVIALVEDITIHKQIENHLRDSKEAAEAGSRAKSEFLAIMSHELRTPLNGVLGLSQLLGQELFGSLNAKQKEYVSCIHSSGEHLLALINDVLDLCKVEAGREELTLVRLNVRDLCTYCLSVVRDRAVAKQLQLLSEIDPQIDSCIADERRVKQMLLNLLANAIKFTPKGQVSLRVEQVNQGIAFKVADTGIGIERSQLNLLFQPFKQLDSRLNRQYEGTGLGLSLTRKLARLHGGDVTVRSTVGKGSEFTLWLPNAYSNDLRQEPAKERSLLSPTEPKLSRKRPANGCRSPIAKRILIVEDDDRSALLLQDYFEIVGYQVKHLKHPHNFQGMLYLYQPDLLLLDVQLPGGVSGMDLLCSLRQQPEWQKLPAIILTASVEAGERDRFLAAGANDYFSKPIGIAQIEKILMQYLS</sequence>
<evidence type="ECO:0000256" key="4">
    <source>
        <dbReference type="ARBA" id="ARBA00012438"/>
    </source>
</evidence>
<dbReference type="Pfam" id="PF00072">
    <property type="entry name" value="Response_reg"/>
    <property type="match status" value="1"/>
</dbReference>
<evidence type="ECO:0000256" key="16">
    <source>
        <dbReference type="SAM" id="MobiDB-lite"/>
    </source>
</evidence>
<dbReference type="InterPro" id="IPR003594">
    <property type="entry name" value="HATPase_dom"/>
</dbReference>
<evidence type="ECO:0000256" key="3">
    <source>
        <dbReference type="ARBA" id="ARBA00006402"/>
    </source>
</evidence>
<dbReference type="Gene3D" id="1.10.287.130">
    <property type="match status" value="1"/>
</dbReference>
<keyword evidence="6" id="KW-0808">Transferase</keyword>
<evidence type="ECO:0000256" key="1">
    <source>
        <dbReference type="ARBA" id="ARBA00000085"/>
    </source>
</evidence>
<dbReference type="InterPro" id="IPR000700">
    <property type="entry name" value="PAS-assoc_C"/>
</dbReference>
<dbReference type="GO" id="GO:0005524">
    <property type="term" value="F:ATP binding"/>
    <property type="evidence" value="ECO:0007669"/>
    <property type="project" value="UniProtKB-KW"/>
</dbReference>
<evidence type="ECO:0000256" key="7">
    <source>
        <dbReference type="ARBA" id="ARBA00022741"/>
    </source>
</evidence>
<dbReference type="NCBIfam" id="TIGR00229">
    <property type="entry name" value="sensory_box"/>
    <property type="match status" value="2"/>
</dbReference>
<dbReference type="InterPro" id="IPR035965">
    <property type="entry name" value="PAS-like_dom_sf"/>
</dbReference>
<evidence type="ECO:0000256" key="5">
    <source>
        <dbReference type="ARBA" id="ARBA00022553"/>
    </source>
</evidence>
<keyword evidence="10" id="KW-0902">Two-component regulatory system</keyword>
<evidence type="ECO:0000256" key="6">
    <source>
        <dbReference type="ARBA" id="ARBA00022679"/>
    </source>
</evidence>
<dbReference type="SUPFAM" id="SSF47384">
    <property type="entry name" value="Homodimeric domain of signal transducing histidine kinase"/>
    <property type="match status" value="1"/>
</dbReference>
<dbReference type="SUPFAM" id="SSF55785">
    <property type="entry name" value="PYP-like sensor domain (PAS domain)"/>
    <property type="match status" value="2"/>
</dbReference>
<keyword evidence="8" id="KW-0418">Kinase</keyword>
<dbReference type="EMBL" id="RSCK01000012">
    <property type="protein sequence ID" value="RUT12666.1"/>
    <property type="molecule type" value="Genomic_DNA"/>
</dbReference>
<evidence type="ECO:0000259" key="19">
    <source>
        <dbReference type="PROSITE" id="PS50112"/>
    </source>
</evidence>
<keyword evidence="9" id="KW-0067">ATP-binding</keyword>
<evidence type="ECO:0000256" key="14">
    <source>
        <dbReference type="PROSITE-ProRule" id="PRU00169"/>
    </source>
</evidence>
<dbReference type="SUPFAM" id="SSF55874">
    <property type="entry name" value="ATPase domain of HSP90 chaperone/DNA topoisomerase II/histidine kinase"/>
    <property type="match status" value="1"/>
</dbReference>
<evidence type="ECO:0000256" key="10">
    <source>
        <dbReference type="ARBA" id="ARBA00023012"/>
    </source>
</evidence>
<reference evidence="21 22" key="1">
    <citation type="journal article" date="2019" name="Genome Biol. Evol.">
        <title>Day and night: Metabolic profiles and evolutionary relationships of six axenic non-marine cyanobacteria.</title>
        <authorList>
            <person name="Will S.E."/>
            <person name="Henke P."/>
            <person name="Boedeker C."/>
            <person name="Huang S."/>
            <person name="Brinkmann H."/>
            <person name="Rohde M."/>
            <person name="Jarek M."/>
            <person name="Friedl T."/>
            <person name="Seufert S."/>
            <person name="Schumacher M."/>
            <person name="Overmann J."/>
            <person name="Neumann-Schaal M."/>
            <person name="Petersen J."/>
        </authorList>
    </citation>
    <scope>NUCLEOTIDE SEQUENCE [LARGE SCALE GENOMIC DNA]</scope>
    <source>
        <strain evidence="21 22">SAG 39.79</strain>
    </source>
</reference>
<dbReference type="RefSeq" id="WP_127022914.1">
    <property type="nucleotide sequence ID" value="NZ_JAVKZF010000003.1"/>
</dbReference>
<dbReference type="GO" id="GO:0005886">
    <property type="term" value="C:plasma membrane"/>
    <property type="evidence" value="ECO:0007669"/>
    <property type="project" value="TreeGrafter"/>
</dbReference>
<evidence type="ECO:0000259" key="17">
    <source>
        <dbReference type="PROSITE" id="PS50109"/>
    </source>
</evidence>
<dbReference type="InterPro" id="IPR003018">
    <property type="entry name" value="GAF"/>
</dbReference>
<dbReference type="SMART" id="SM00086">
    <property type="entry name" value="PAC"/>
    <property type="match status" value="2"/>
</dbReference>
<evidence type="ECO:0000256" key="8">
    <source>
        <dbReference type="ARBA" id="ARBA00022777"/>
    </source>
</evidence>
<proteinExistence type="inferred from homology"/>
<feature type="region of interest" description="Disordered" evidence="16">
    <location>
        <begin position="821"/>
        <end position="843"/>
    </location>
</feature>
<dbReference type="SMART" id="SM00388">
    <property type="entry name" value="HisKA"/>
    <property type="match status" value="1"/>
</dbReference>
<protein>
    <recommendedName>
        <fullName evidence="13">Circadian input-output histidine kinase CikA</fullName>
        <ecNumber evidence="4">2.7.13.3</ecNumber>
    </recommendedName>
</protein>
<evidence type="ECO:0000256" key="13">
    <source>
        <dbReference type="ARBA" id="ARBA00074306"/>
    </source>
</evidence>
<dbReference type="Pfam" id="PF02518">
    <property type="entry name" value="HATPase_c"/>
    <property type="match status" value="1"/>
</dbReference>
<evidence type="ECO:0000256" key="2">
    <source>
        <dbReference type="ARBA" id="ARBA00004370"/>
    </source>
</evidence>
<keyword evidence="22" id="KW-1185">Reference proteome</keyword>
<dbReference type="InterPro" id="IPR000014">
    <property type="entry name" value="PAS"/>
</dbReference>
<feature type="domain" description="PAS" evidence="19">
    <location>
        <begin position="151"/>
        <end position="196"/>
    </location>
</feature>
<dbReference type="PANTHER" id="PTHR43047">
    <property type="entry name" value="TWO-COMPONENT HISTIDINE PROTEIN KINASE"/>
    <property type="match status" value="1"/>
</dbReference>
<dbReference type="InterPro" id="IPR029016">
    <property type="entry name" value="GAF-like_dom_sf"/>
</dbReference>
<evidence type="ECO:0000259" key="18">
    <source>
        <dbReference type="PROSITE" id="PS50110"/>
    </source>
</evidence>
<dbReference type="SMART" id="SM00387">
    <property type="entry name" value="HATPase_c"/>
    <property type="match status" value="1"/>
</dbReference>
<dbReference type="FunFam" id="1.10.287.130:FF:000038">
    <property type="entry name" value="Sensory transduction histidine kinase"/>
    <property type="match status" value="1"/>
</dbReference>
<dbReference type="Gene3D" id="3.30.450.40">
    <property type="match status" value="1"/>
</dbReference>
<dbReference type="FunFam" id="3.30.565.10:FF:000010">
    <property type="entry name" value="Sensor histidine kinase RcsC"/>
    <property type="match status" value="1"/>
</dbReference>
<dbReference type="SMART" id="SM00448">
    <property type="entry name" value="REC"/>
    <property type="match status" value="1"/>
</dbReference>
<keyword evidence="15" id="KW-0175">Coiled coil</keyword>
<dbReference type="SUPFAM" id="SSF55781">
    <property type="entry name" value="GAF domain-like"/>
    <property type="match status" value="1"/>
</dbReference>
<dbReference type="PROSITE" id="PS50109">
    <property type="entry name" value="HIS_KIN"/>
    <property type="match status" value="1"/>
</dbReference>
<evidence type="ECO:0000256" key="11">
    <source>
        <dbReference type="ARBA" id="ARBA00023136"/>
    </source>
</evidence>
<dbReference type="InterPro" id="IPR004358">
    <property type="entry name" value="Sig_transdc_His_kin-like_C"/>
</dbReference>
<keyword evidence="7" id="KW-0547">Nucleotide-binding</keyword>
<comment type="similarity">
    <text evidence="3">In the N-terminal section; belongs to the phytochrome family.</text>
</comment>
<dbReference type="PROSITE" id="PS50112">
    <property type="entry name" value="PAS"/>
    <property type="match status" value="2"/>
</dbReference>
<feature type="modified residue" description="4-aspartylphosphate" evidence="14">
    <location>
        <position position="901"/>
    </location>
</feature>
<evidence type="ECO:0000256" key="9">
    <source>
        <dbReference type="ARBA" id="ARBA00022840"/>
    </source>
</evidence>
<evidence type="ECO:0000313" key="21">
    <source>
        <dbReference type="EMBL" id="RUT12666.1"/>
    </source>
</evidence>
<dbReference type="Pfam" id="PF08447">
    <property type="entry name" value="PAS_3"/>
    <property type="match status" value="1"/>
</dbReference>
<dbReference type="InterPro" id="IPR003661">
    <property type="entry name" value="HisK_dim/P_dom"/>
</dbReference>
<dbReference type="CDD" id="cd00130">
    <property type="entry name" value="PAS"/>
    <property type="match status" value="2"/>
</dbReference>
<feature type="domain" description="PAC" evidence="20">
    <location>
        <begin position="526"/>
        <end position="578"/>
    </location>
</feature>
<dbReference type="AlphaFoldDB" id="A0AB37UMR7"/>
<dbReference type="PROSITE" id="PS50113">
    <property type="entry name" value="PAC"/>
    <property type="match status" value="2"/>
</dbReference>
<evidence type="ECO:0000313" key="22">
    <source>
        <dbReference type="Proteomes" id="UP000282574"/>
    </source>
</evidence>
<dbReference type="SUPFAM" id="SSF52172">
    <property type="entry name" value="CheY-like"/>
    <property type="match status" value="2"/>
</dbReference>
<feature type="domain" description="PAS" evidence="19">
    <location>
        <begin position="452"/>
        <end position="522"/>
    </location>
</feature>
<dbReference type="Pfam" id="PF00512">
    <property type="entry name" value="HisKA"/>
    <property type="match status" value="1"/>
</dbReference>
<dbReference type="GO" id="GO:0000155">
    <property type="term" value="F:phosphorelay sensor kinase activity"/>
    <property type="evidence" value="ECO:0007669"/>
    <property type="project" value="InterPro"/>
</dbReference>
<dbReference type="PROSITE" id="PS50110">
    <property type="entry name" value="RESPONSE_REGULATORY"/>
    <property type="match status" value="1"/>
</dbReference>
<feature type="domain" description="Histidine kinase" evidence="17">
    <location>
        <begin position="596"/>
        <end position="814"/>
    </location>
</feature>
<dbReference type="InterPro" id="IPR013655">
    <property type="entry name" value="PAS_fold_3"/>
</dbReference>
<accession>A0AB37UMR7</accession>
<gene>
    <name evidence="21" type="ORF">DSM107010_20470</name>
</gene>
<dbReference type="InterPro" id="IPR005467">
    <property type="entry name" value="His_kinase_dom"/>
</dbReference>
<dbReference type="CDD" id="cd16922">
    <property type="entry name" value="HATPase_EvgS-ArcB-TorS-like"/>
    <property type="match status" value="1"/>
</dbReference>